<comment type="caution">
    <text evidence="1">The sequence shown here is derived from an EMBL/GenBank/DDBJ whole genome shotgun (WGS) entry which is preliminary data.</text>
</comment>
<organism evidence="1 2">
    <name type="scientific">Granulicella aggregans</name>
    <dbReference type="NCBI Taxonomy" id="474949"/>
    <lineage>
        <taxon>Bacteria</taxon>
        <taxon>Pseudomonadati</taxon>
        <taxon>Acidobacteriota</taxon>
        <taxon>Terriglobia</taxon>
        <taxon>Terriglobales</taxon>
        <taxon>Acidobacteriaceae</taxon>
        <taxon>Granulicella</taxon>
    </lineage>
</organism>
<dbReference type="AlphaFoldDB" id="A0A7W7ZJW2"/>
<reference evidence="1 2" key="1">
    <citation type="submission" date="2020-08" db="EMBL/GenBank/DDBJ databases">
        <title>Genomic Encyclopedia of Type Strains, Phase IV (KMG-V): Genome sequencing to study the core and pangenomes of soil and plant-associated prokaryotes.</title>
        <authorList>
            <person name="Whitman W."/>
        </authorList>
    </citation>
    <scope>NUCLEOTIDE SEQUENCE [LARGE SCALE GENOMIC DNA]</scope>
    <source>
        <strain evidence="1 2">M8UP14</strain>
    </source>
</reference>
<protein>
    <submittedName>
        <fullName evidence="1">Uncharacterized protein</fullName>
    </submittedName>
</protein>
<sequence length="170" mass="19116">MKAHRSVLCCILTGVLMTLLSCRSNQRGKTFSVHMNVEQYGLARLRETGRAEQTFSFPIIELFDAHRRRLRVDKAMYNRPDAILAAAPQLLRDSKPDMSTDSDLLQFLGHLTGLSDSDRAYLLRSGRPMLILASIEGCEACTIQDRAAAHWQRRVLDGDIDMLDINVATP</sequence>
<accession>A0A7W7ZJW2</accession>
<dbReference type="Proteomes" id="UP000540989">
    <property type="component" value="Unassembled WGS sequence"/>
</dbReference>
<keyword evidence="2" id="KW-1185">Reference proteome</keyword>
<dbReference type="EMBL" id="JACHIP010000034">
    <property type="protein sequence ID" value="MBB5061275.1"/>
    <property type="molecule type" value="Genomic_DNA"/>
</dbReference>
<gene>
    <name evidence="1" type="ORF">HDF16_006011</name>
</gene>
<proteinExistence type="predicted"/>
<evidence type="ECO:0000313" key="1">
    <source>
        <dbReference type="EMBL" id="MBB5061275.1"/>
    </source>
</evidence>
<evidence type="ECO:0000313" key="2">
    <source>
        <dbReference type="Proteomes" id="UP000540989"/>
    </source>
</evidence>
<dbReference type="PROSITE" id="PS51257">
    <property type="entry name" value="PROKAR_LIPOPROTEIN"/>
    <property type="match status" value="1"/>
</dbReference>
<name>A0A7W7ZJW2_9BACT</name>